<feature type="transmembrane region" description="Helical" evidence="1">
    <location>
        <begin position="12"/>
        <end position="31"/>
    </location>
</feature>
<dbReference type="Pfam" id="PF13472">
    <property type="entry name" value="Lipase_GDSL_2"/>
    <property type="match status" value="1"/>
</dbReference>
<dbReference type="CDD" id="cd00229">
    <property type="entry name" value="SGNH_hydrolase"/>
    <property type="match status" value="1"/>
</dbReference>
<name>A4GJ04_9BACT</name>
<evidence type="ECO:0000259" key="2">
    <source>
        <dbReference type="Pfam" id="PF13472"/>
    </source>
</evidence>
<dbReference type="EMBL" id="EF106972">
    <property type="protein sequence ID" value="ABK80597.1"/>
    <property type="molecule type" value="Genomic_DNA"/>
</dbReference>
<dbReference type="InterPro" id="IPR051532">
    <property type="entry name" value="Ester_Hydrolysis_Enzymes"/>
</dbReference>
<dbReference type="SUPFAM" id="SSF52266">
    <property type="entry name" value="SGNH hydrolase"/>
    <property type="match status" value="1"/>
</dbReference>
<protein>
    <submittedName>
        <fullName evidence="3">Acyl-CoA thioesterase I</fullName>
    </submittedName>
</protein>
<dbReference type="AlphaFoldDB" id="A4GJ04"/>
<dbReference type="Gene3D" id="3.40.50.1110">
    <property type="entry name" value="SGNH hydrolase"/>
    <property type="match status" value="1"/>
</dbReference>
<sequence length="382" mass="44117">MASIDKLKKVQSFWFSLVVVFFFFGFVELILRVSGFDPVFRYKTYTIPFWMEEMDPVVLEKYQRFVAGQGFVNQDAYAYEPDLRYGYRLKPNYAITVQNYSSVLVVDKLPSWTIVSNAKGFRVSSNKPTKTETSGRTLYVLGDSSSFGWGVEYEKSYSSLLTEKLNAIEPINLKNLSLPGFSSFQGKLLWEELGDVKKGDWVILSFGWNDAYSSLQTDHRQFDLRNSMAGKINWKLKHLLLYRWMSTWDLPKHTLDYEEGSRVPLTHYRKNLEALVEGVREKGGKPVFVNVCNPIAYQDVAKETIENQKMPFFNFPSALEPYLSTIHDLFPDLFVTYFEAYGEGMEDDPMLAFLFPDRCHPNEIGHSLMAEVLFETLKGEIS</sequence>
<evidence type="ECO:0000313" key="3">
    <source>
        <dbReference type="EMBL" id="ABK80597.1"/>
    </source>
</evidence>
<keyword evidence="1" id="KW-0812">Transmembrane</keyword>
<dbReference type="PANTHER" id="PTHR30383:SF5">
    <property type="entry name" value="SGNH HYDROLASE-TYPE ESTERASE DOMAIN-CONTAINING PROTEIN"/>
    <property type="match status" value="1"/>
</dbReference>
<keyword evidence="1" id="KW-1133">Transmembrane helix</keyword>
<keyword evidence="1" id="KW-0472">Membrane</keyword>
<dbReference type="InterPro" id="IPR036514">
    <property type="entry name" value="SGNH_hydro_sf"/>
</dbReference>
<feature type="domain" description="SGNH hydrolase-type esterase" evidence="2">
    <location>
        <begin position="140"/>
        <end position="367"/>
    </location>
</feature>
<reference evidence="3" key="1">
    <citation type="journal article" date="2007" name="Environ. Microbiol.">
        <title>Quantitative distribution of presumptive archaeal and bacterial nitrifiers in Monterey Bay and the North Pacific Subtropical Gyre.</title>
        <authorList>
            <person name="Mincer T.J."/>
            <person name="Church M.J."/>
            <person name="Taylor L.T."/>
            <person name="Preston C."/>
            <person name="Karl D.M."/>
            <person name="Delong E.F."/>
        </authorList>
    </citation>
    <scope>NUCLEOTIDE SEQUENCE</scope>
</reference>
<proteinExistence type="predicted"/>
<dbReference type="InterPro" id="IPR013830">
    <property type="entry name" value="SGNH_hydro"/>
</dbReference>
<organism evidence="3">
    <name type="scientific">uncultured marine Nitrospinaceae bacterium</name>
    <dbReference type="NCBI Taxonomy" id="482920"/>
    <lineage>
        <taxon>Bacteria</taxon>
        <taxon>Pseudomonadati</taxon>
        <taxon>Nitrospinota/Tectimicrobiota group</taxon>
        <taxon>Nitrospinota</taxon>
        <taxon>Nitrospinia</taxon>
        <taxon>Nitrospinales</taxon>
        <taxon>Nitrospinaceae</taxon>
        <taxon>environmental samples</taxon>
    </lineage>
</organism>
<dbReference type="PANTHER" id="PTHR30383">
    <property type="entry name" value="THIOESTERASE 1/PROTEASE 1/LYSOPHOSPHOLIPASE L1"/>
    <property type="match status" value="1"/>
</dbReference>
<accession>A4GJ04</accession>
<dbReference type="GO" id="GO:0004622">
    <property type="term" value="F:phosphatidylcholine lysophospholipase activity"/>
    <property type="evidence" value="ECO:0007669"/>
    <property type="project" value="TreeGrafter"/>
</dbReference>
<evidence type="ECO:0000256" key="1">
    <source>
        <dbReference type="SAM" id="Phobius"/>
    </source>
</evidence>